<dbReference type="Gene3D" id="3.30.70.270">
    <property type="match status" value="1"/>
</dbReference>
<dbReference type="CDD" id="cd01949">
    <property type="entry name" value="GGDEF"/>
    <property type="match status" value="1"/>
</dbReference>
<dbReference type="SUPFAM" id="SSF55073">
    <property type="entry name" value="Nucleotide cyclase"/>
    <property type="match status" value="1"/>
</dbReference>
<dbReference type="PANTHER" id="PTHR45138:SF9">
    <property type="entry name" value="DIGUANYLATE CYCLASE DGCM-RELATED"/>
    <property type="match status" value="1"/>
</dbReference>
<dbReference type="Pfam" id="PF22588">
    <property type="entry name" value="dCache_1_like"/>
    <property type="match status" value="1"/>
</dbReference>
<dbReference type="SMART" id="SM00267">
    <property type="entry name" value="GGDEF"/>
    <property type="match status" value="1"/>
</dbReference>
<protein>
    <recommendedName>
        <fullName evidence="1">diguanylate cyclase</fullName>
        <ecNumber evidence="1">2.7.7.65</ecNumber>
    </recommendedName>
</protein>
<accession>A0ABT6AP89</accession>
<dbReference type="CDD" id="cd12914">
    <property type="entry name" value="PDC1_DGC_like"/>
    <property type="match status" value="1"/>
</dbReference>
<comment type="caution">
    <text evidence="5">The sequence shown here is derived from an EMBL/GenBank/DDBJ whole genome shotgun (WGS) entry which is preliminary data.</text>
</comment>
<dbReference type="InterPro" id="IPR054327">
    <property type="entry name" value="His-kinase-like_sensor"/>
</dbReference>
<dbReference type="Pfam" id="PF00990">
    <property type="entry name" value="GGDEF"/>
    <property type="match status" value="1"/>
</dbReference>
<evidence type="ECO:0000256" key="3">
    <source>
        <dbReference type="SAM" id="Phobius"/>
    </source>
</evidence>
<dbReference type="InterPro" id="IPR050469">
    <property type="entry name" value="Diguanylate_Cyclase"/>
</dbReference>
<dbReference type="EMBL" id="JARJLM010000193">
    <property type="protein sequence ID" value="MDF3833546.1"/>
    <property type="molecule type" value="Genomic_DNA"/>
</dbReference>
<dbReference type="NCBIfam" id="TIGR00254">
    <property type="entry name" value="GGDEF"/>
    <property type="match status" value="1"/>
</dbReference>
<feature type="transmembrane region" description="Helical" evidence="3">
    <location>
        <begin position="274"/>
        <end position="295"/>
    </location>
</feature>
<dbReference type="RefSeq" id="WP_276264866.1">
    <property type="nucleotide sequence ID" value="NZ_JARJLM010000193.1"/>
</dbReference>
<dbReference type="Gene3D" id="3.30.450.20">
    <property type="entry name" value="PAS domain"/>
    <property type="match status" value="2"/>
</dbReference>
<dbReference type="InterPro" id="IPR000160">
    <property type="entry name" value="GGDEF_dom"/>
</dbReference>
<dbReference type="InterPro" id="IPR043128">
    <property type="entry name" value="Rev_trsase/Diguanyl_cyclase"/>
</dbReference>
<dbReference type="EC" id="2.7.7.65" evidence="1"/>
<evidence type="ECO:0000259" key="4">
    <source>
        <dbReference type="PROSITE" id="PS50887"/>
    </source>
</evidence>
<keyword evidence="3" id="KW-0472">Membrane</keyword>
<keyword evidence="3" id="KW-1133">Transmembrane helix</keyword>
<evidence type="ECO:0000313" key="6">
    <source>
        <dbReference type="Proteomes" id="UP001216674"/>
    </source>
</evidence>
<evidence type="ECO:0000256" key="2">
    <source>
        <dbReference type="ARBA" id="ARBA00034247"/>
    </source>
</evidence>
<proteinExistence type="predicted"/>
<evidence type="ECO:0000256" key="1">
    <source>
        <dbReference type="ARBA" id="ARBA00012528"/>
    </source>
</evidence>
<feature type="domain" description="GGDEF" evidence="4">
    <location>
        <begin position="343"/>
        <end position="480"/>
    </location>
</feature>
<dbReference type="PANTHER" id="PTHR45138">
    <property type="entry name" value="REGULATORY COMPONENTS OF SENSORY TRANSDUCTION SYSTEM"/>
    <property type="match status" value="1"/>
</dbReference>
<dbReference type="CDD" id="cd12915">
    <property type="entry name" value="PDC2_DGC_like"/>
    <property type="match status" value="1"/>
</dbReference>
<name>A0ABT6AP89_9BURK</name>
<sequence length="493" mass="53632">MASSISLAVAIAAIGAGALLEMRQDAFARAQEASSNLSLILERDIARNLEIFELSMHAVIDGVKDPEILRLPPAIRQLVLFDRSTNATDLGSMLATDEKGNLVLDSRSTPARPVNVADRDYFKVHRDSTTAGLFVSQPFQPRLTETAQSIGLSRRLSHADGSFAGIVVGTLRLNYFRRLFEGTKLGPGGTVTLLRDDGIVLMRRPYDAATIGRSIAASSSFPPLMQAQQGSFVGIAALDGTERLYDFRHVTGFPLVLVVGLSTDDIYAEWRKRAWLIGGLILALDIVIILLSALISQQFRRRLAMEEHLRLMVNTDGLTGIGSRRALDEAADIEWRRAWRNQQPLSLLMIDVDHFKNFNDRYGHAGGDDALAAVARCIADNIRRPGDYAARYGGEEFAVLLPNTGMDGAMAVAGKIRTAVQGLGLPNAGSTHQVLTISIGVACAEGRSRFANLRLLFGASDEALYEAKESGRNRVAAARERQKNQAHGAALER</sequence>
<dbReference type="Proteomes" id="UP001216674">
    <property type="component" value="Unassembled WGS sequence"/>
</dbReference>
<comment type="catalytic activity">
    <reaction evidence="2">
        <text>2 GTP = 3',3'-c-di-GMP + 2 diphosphate</text>
        <dbReference type="Rhea" id="RHEA:24898"/>
        <dbReference type="ChEBI" id="CHEBI:33019"/>
        <dbReference type="ChEBI" id="CHEBI:37565"/>
        <dbReference type="ChEBI" id="CHEBI:58805"/>
        <dbReference type="EC" id="2.7.7.65"/>
    </reaction>
</comment>
<reference evidence="5 6" key="1">
    <citation type="submission" date="2023-03" db="EMBL/GenBank/DDBJ databases">
        <title>Draft assemblies of triclosan tolerant bacteria isolated from returned activated sludge.</title>
        <authorList>
            <person name="Van Hamelsveld S."/>
        </authorList>
    </citation>
    <scope>NUCLEOTIDE SEQUENCE [LARGE SCALE GENOMIC DNA]</scope>
    <source>
        <strain evidence="5 6">GW210010_S58</strain>
    </source>
</reference>
<evidence type="ECO:0000313" key="5">
    <source>
        <dbReference type="EMBL" id="MDF3833546.1"/>
    </source>
</evidence>
<dbReference type="InterPro" id="IPR029787">
    <property type="entry name" value="Nucleotide_cyclase"/>
</dbReference>
<gene>
    <name evidence="5" type="ORF">P3W85_11390</name>
</gene>
<organism evidence="5 6">
    <name type="scientific">Cupriavidus basilensis</name>
    <dbReference type="NCBI Taxonomy" id="68895"/>
    <lineage>
        <taxon>Bacteria</taxon>
        <taxon>Pseudomonadati</taxon>
        <taxon>Pseudomonadota</taxon>
        <taxon>Betaproteobacteria</taxon>
        <taxon>Burkholderiales</taxon>
        <taxon>Burkholderiaceae</taxon>
        <taxon>Cupriavidus</taxon>
    </lineage>
</organism>
<keyword evidence="6" id="KW-1185">Reference proteome</keyword>
<keyword evidence="3" id="KW-0812">Transmembrane</keyword>
<dbReference type="PROSITE" id="PS50887">
    <property type="entry name" value="GGDEF"/>
    <property type="match status" value="1"/>
</dbReference>